<keyword evidence="4" id="KW-1185">Reference proteome</keyword>
<evidence type="ECO:0000313" key="3">
    <source>
        <dbReference type="EMBL" id="QMV40345.1"/>
    </source>
</evidence>
<reference evidence="3 4" key="1">
    <citation type="submission" date="2019-07" db="EMBL/GenBank/DDBJ databases">
        <authorList>
            <person name="Kim J.K."/>
            <person name="Cheong H.-M."/>
            <person name="Choi Y."/>
            <person name="Hwang K.J."/>
            <person name="Lee S."/>
            <person name="Choi C."/>
        </authorList>
    </citation>
    <scope>NUCLEOTIDE SEQUENCE [LARGE SCALE GENOMIC DNA]</scope>
    <source>
        <strain evidence="3 4">KS 22</strain>
    </source>
</reference>
<keyword evidence="1" id="KW-0732">Signal</keyword>
<dbReference type="PROSITE" id="PS51272">
    <property type="entry name" value="SLH"/>
    <property type="match status" value="1"/>
</dbReference>
<feature type="chain" id="PRO_5028993335" evidence="1">
    <location>
        <begin position="29"/>
        <end position="292"/>
    </location>
</feature>
<name>A0A7G5BTR1_9BACL</name>
<sequence length="292" mass="32235">MSHYLKKPLLLLLFVAIFCTTASGSVFAKNKIVTIKDHPKNSISAATAVSLIIKGLNLNIDNIRFIKEPKASDYYTKVKDNATYAGDFIIAQFNGLELPKDINPSAKVTREQFAKWLFGALSHKGEYAWIEIYRTFADENQVTNGYMDSIQKLLIAKVVSLDGKQKFYPARQITYAEATAMVKRTAKFIKDTPPVAAPSVSVLSDAKLTISKESDAVTRVTLSVNAPHPGYGLEITNIQFVKGEAVISYRAVEPDPDKMYIQMITELKAVTYIPSSYKAVIGDVQPTAPFPG</sequence>
<dbReference type="EMBL" id="CP041969">
    <property type="protein sequence ID" value="QMV40345.1"/>
    <property type="molecule type" value="Genomic_DNA"/>
</dbReference>
<feature type="domain" description="SLH" evidence="2">
    <location>
        <begin position="133"/>
        <end position="196"/>
    </location>
</feature>
<dbReference type="Proteomes" id="UP000515679">
    <property type="component" value="Chromosome"/>
</dbReference>
<evidence type="ECO:0000259" key="2">
    <source>
        <dbReference type="PROSITE" id="PS51272"/>
    </source>
</evidence>
<organism evidence="3 4">
    <name type="scientific">Cohnella cholangitidis</name>
    <dbReference type="NCBI Taxonomy" id="2598458"/>
    <lineage>
        <taxon>Bacteria</taxon>
        <taxon>Bacillati</taxon>
        <taxon>Bacillota</taxon>
        <taxon>Bacilli</taxon>
        <taxon>Bacillales</taxon>
        <taxon>Paenibacillaceae</taxon>
        <taxon>Cohnella</taxon>
    </lineage>
</organism>
<evidence type="ECO:0000256" key="1">
    <source>
        <dbReference type="SAM" id="SignalP"/>
    </source>
</evidence>
<evidence type="ECO:0000313" key="4">
    <source>
        <dbReference type="Proteomes" id="UP000515679"/>
    </source>
</evidence>
<dbReference type="RefSeq" id="WP_182301700.1">
    <property type="nucleotide sequence ID" value="NZ_CP041969.1"/>
</dbReference>
<protein>
    <submittedName>
        <fullName evidence="3">S-layer homology domain-containing protein</fullName>
    </submittedName>
</protein>
<dbReference type="InterPro" id="IPR001119">
    <property type="entry name" value="SLH_dom"/>
</dbReference>
<dbReference type="KEGG" id="cchl:FPL14_03350"/>
<gene>
    <name evidence="3" type="ORF">FPL14_03350</name>
</gene>
<dbReference type="Pfam" id="PF00395">
    <property type="entry name" value="SLH"/>
    <property type="match status" value="1"/>
</dbReference>
<feature type="signal peptide" evidence="1">
    <location>
        <begin position="1"/>
        <end position="28"/>
    </location>
</feature>
<proteinExistence type="predicted"/>
<accession>A0A7G5BTR1</accession>
<dbReference type="AlphaFoldDB" id="A0A7G5BTR1"/>